<dbReference type="AlphaFoldDB" id="A0A9P0J460"/>
<gene>
    <name evidence="2" type="ORF">APHIGO_LOCUS7459</name>
</gene>
<reference evidence="2" key="2">
    <citation type="submission" date="2022-10" db="EMBL/GenBank/DDBJ databases">
        <authorList>
            <consortium name="ENA_rothamsted_submissions"/>
            <consortium name="culmorum"/>
            <person name="King R."/>
        </authorList>
    </citation>
    <scope>NUCLEOTIDE SEQUENCE</scope>
</reference>
<dbReference type="EMBL" id="OU899035">
    <property type="protein sequence ID" value="CAH1726601.1"/>
    <property type="molecule type" value="Genomic_DNA"/>
</dbReference>
<sequence length="151" mass="18785">MLVFFYYYYFITDRIFIVHNNNNNCITIVAQFLFRSLHYNNMFVCRYIRLYYILYIHFFYGRTFPSFHFVVHPTVSPHKRLRSLYYTVVVFKHAAHITSVSYYFIIYVYIYIVVSRSTLYNHTQAQHTQYRIIYYYHRCVESNLKFKNRCK</sequence>
<keyword evidence="1" id="KW-0472">Membrane</keyword>
<accession>A0A9P0J460</accession>
<evidence type="ECO:0000313" key="3">
    <source>
        <dbReference type="Proteomes" id="UP001154329"/>
    </source>
</evidence>
<evidence type="ECO:0000256" key="1">
    <source>
        <dbReference type="SAM" id="Phobius"/>
    </source>
</evidence>
<keyword evidence="3" id="KW-1185">Reference proteome</keyword>
<organism evidence="2 3">
    <name type="scientific">Aphis gossypii</name>
    <name type="common">Cotton aphid</name>
    <dbReference type="NCBI Taxonomy" id="80765"/>
    <lineage>
        <taxon>Eukaryota</taxon>
        <taxon>Metazoa</taxon>
        <taxon>Ecdysozoa</taxon>
        <taxon>Arthropoda</taxon>
        <taxon>Hexapoda</taxon>
        <taxon>Insecta</taxon>
        <taxon>Pterygota</taxon>
        <taxon>Neoptera</taxon>
        <taxon>Paraneoptera</taxon>
        <taxon>Hemiptera</taxon>
        <taxon>Sternorrhyncha</taxon>
        <taxon>Aphidomorpha</taxon>
        <taxon>Aphidoidea</taxon>
        <taxon>Aphididae</taxon>
        <taxon>Aphidini</taxon>
        <taxon>Aphis</taxon>
        <taxon>Aphis</taxon>
    </lineage>
</organism>
<proteinExistence type="predicted"/>
<name>A0A9P0J460_APHGO</name>
<keyword evidence="1" id="KW-0812">Transmembrane</keyword>
<reference evidence="2" key="1">
    <citation type="submission" date="2022-02" db="EMBL/GenBank/DDBJ databases">
        <authorList>
            <person name="King R."/>
        </authorList>
    </citation>
    <scope>NUCLEOTIDE SEQUENCE</scope>
</reference>
<protein>
    <submittedName>
        <fullName evidence="2">Uncharacterized protein</fullName>
    </submittedName>
</protein>
<feature type="transmembrane region" description="Helical" evidence="1">
    <location>
        <begin position="50"/>
        <end position="71"/>
    </location>
</feature>
<dbReference type="Proteomes" id="UP001154329">
    <property type="component" value="Chromosome 2"/>
</dbReference>
<evidence type="ECO:0000313" key="2">
    <source>
        <dbReference type="EMBL" id="CAH1726601.1"/>
    </source>
</evidence>
<keyword evidence="1" id="KW-1133">Transmembrane helix</keyword>
<feature type="transmembrane region" description="Helical" evidence="1">
    <location>
        <begin position="91"/>
        <end position="114"/>
    </location>
</feature>